<gene>
    <name evidence="2" type="ORF">METZ01_LOCUS327844</name>
</gene>
<accession>A0A382PQD3</accession>
<feature type="non-terminal residue" evidence="2">
    <location>
        <position position="35"/>
    </location>
</feature>
<feature type="region of interest" description="Disordered" evidence="1">
    <location>
        <begin position="1"/>
        <end position="35"/>
    </location>
</feature>
<protein>
    <submittedName>
        <fullName evidence="2">Uncharacterized protein</fullName>
    </submittedName>
</protein>
<reference evidence="2" key="1">
    <citation type="submission" date="2018-05" db="EMBL/GenBank/DDBJ databases">
        <authorList>
            <person name="Lanie J.A."/>
            <person name="Ng W.-L."/>
            <person name="Kazmierczak K.M."/>
            <person name="Andrzejewski T.M."/>
            <person name="Davidsen T.M."/>
            <person name="Wayne K.J."/>
            <person name="Tettelin H."/>
            <person name="Glass J.I."/>
            <person name="Rusch D."/>
            <person name="Podicherti R."/>
            <person name="Tsui H.-C.T."/>
            <person name="Winkler M.E."/>
        </authorList>
    </citation>
    <scope>NUCLEOTIDE SEQUENCE</scope>
</reference>
<dbReference type="AlphaFoldDB" id="A0A382PQD3"/>
<evidence type="ECO:0000313" key="2">
    <source>
        <dbReference type="EMBL" id="SVC74990.1"/>
    </source>
</evidence>
<proteinExistence type="predicted"/>
<evidence type="ECO:0000256" key="1">
    <source>
        <dbReference type="SAM" id="MobiDB-lite"/>
    </source>
</evidence>
<name>A0A382PQD3_9ZZZZ</name>
<dbReference type="EMBL" id="UINC01108698">
    <property type="protein sequence ID" value="SVC74990.1"/>
    <property type="molecule type" value="Genomic_DNA"/>
</dbReference>
<organism evidence="2">
    <name type="scientific">marine metagenome</name>
    <dbReference type="NCBI Taxonomy" id="408172"/>
    <lineage>
        <taxon>unclassified sequences</taxon>
        <taxon>metagenomes</taxon>
        <taxon>ecological metagenomes</taxon>
    </lineage>
</organism>
<feature type="non-terminal residue" evidence="2">
    <location>
        <position position="1"/>
    </location>
</feature>
<sequence length="35" mass="3940">EEYLIDRGRAWPTSGPSLNAEKASRASPRRRRAAN</sequence>